<accession>A0A7W6RGZ4</accession>
<proteinExistence type="predicted"/>
<reference evidence="1 2" key="1">
    <citation type="submission" date="2020-08" db="EMBL/GenBank/DDBJ databases">
        <title>Genomic Encyclopedia of Type Strains, Phase IV (KMG-V): Genome sequencing to study the core and pangenomes of soil and plant-associated prokaryotes.</title>
        <authorList>
            <person name="Whitman W."/>
        </authorList>
    </citation>
    <scope>NUCLEOTIDE SEQUENCE [LARGE SCALE GENOMIC DNA]</scope>
    <source>
        <strain evidence="1 2">SEMIA 402</strain>
    </source>
</reference>
<name>A0A7W6RGZ4_9HYPH</name>
<dbReference type="Proteomes" id="UP000533641">
    <property type="component" value="Unassembled WGS sequence"/>
</dbReference>
<dbReference type="AlphaFoldDB" id="A0A7W6RGZ4"/>
<gene>
    <name evidence="1" type="ORF">GGE12_000065</name>
</gene>
<evidence type="ECO:0000313" key="1">
    <source>
        <dbReference type="EMBL" id="MBB4272323.1"/>
    </source>
</evidence>
<comment type="caution">
    <text evidence="1">The sequence shown here is derived from an EMBL/GenBank/DDBJ whole genome shotgun (WGS) entry which is preliminary data.</text>
</comment>
<dbReference type="EMBL" id="JACIGM010000001">
    <property type="protein sequence ID" value="MBB4272323.1"/>
    <property type="molecule type" value="Genomic_DNA"/>
</dbReference>
<dbReference type="RefSeq" id="WP_183922138.1">
    <property type="nucleotide sequence ID" value="NZ_JACIGM010000001.1"/>
</dbReference>
<evidence type="ECO:0000313" key="2">
    <source>
        <dbReference type="Proteomes" id="UP000533641"/>
    </source>
</evidence>
<protein>
    <submittedName>
        <fullName evidence="1">Uncharacterized protein</fullName>
    </submittedName>
</protein>
<sequence>MGFLATEESWKEANCRGKIPNAIGEVRDLHWRVKEDLYEIVGADDPIGLWDIADQQKIVNSIKVVGLRRPLGEILLIESEATWRGTLEFFRDGQDDRSPHLERLENYLSSRR</sequence>
<organism evidence="1 2">
    <name type="scientific">Rhizobium mongolense</name>
    <dbReference type="NCBI Taxonomy" id="57676"/>
    <lineage>
        <taxon>Bacteria</taxon>
        <taxon>Pseudomonadati</taxon>
        <taxon>Pseudomonadota</taxon>
        <taxon>Alphaproteobacteria</taxon>
        <taxon>Hyphomicrobiales</taxon>
        <taxon>Rhizobiaceae</taxon>
        <taxon>Rhizobium/Agrobacterium group</taxon>
        <taxon>Rhizobium</taxon>
    </lineage>
</organism>